<evidence type="ECO:0000313" key="5">
    <source>
        <dbReference type="Proteomes" id="UP000772618"/>
    </source>
</evidence>
<reference evidence="4 5" key="1">
    <citation type="submission" date="2021-05" db="EMBL/GenBank/DDBJ databases">
        <title>A Polyphasic approach of four new species of the genus Ohtaekwangia: Ohtaekwangia histidinii sp. nov., Ohtaekwangia cretensis sp. nov., Ohtaekwangia indiensis sp. nov., Ohtaekwangia reichenbachii sp. nov. from diverse environment.</title>
        <authorList>
            <person name="Octaviana S."/>
        </authorList>
    </citation>
    <scope>NUCLEOTIDE SEQUENCE [LARGE SCALE GENOMIC DNA]</scope>
    <source>
        <strain evidence="4 5">PWU20</strain>
    </source>
</reference>
<feature type="region of interest" description="Disordered" evidence="1">
    <location>
        <begin position="31"/>
        <end position="59"/>
    </location>
</feature>
<gene>
    <name evidence="4" type="primary">sprA</name>
    <name evidence="4" type="ORF">KK060_15235</name>
</gene>
<keyword evidence="5" id="KW-1185">Reference proteome</keyword>
<keyword evidence="2" id="KW-0732">Signal</keyword>
<dbReference type="InterPro" id="IPR025684">
    <property type="entry name" value="SprA_N_dom"/>
</dbReference>
<comment type="caution">
    <text evidence="4">The sequence shown here is derived from an EMBL/GenBank/DDBJ whole genome shotgun (WGS) entry which is preliminary data.</text>
</comment>
<proteinExistence type="predicted"/>
<name>A0ABS5VTF7_9BACT</name>
<evidence type="ECO:0000256" key="1">
    <source>
        <dbReference type="SAM" id="MobiDB-lite"/>
    </source>
</evidence>
<dbReference type="InterPro" id="IPR026377">
    <property type="entry name" value="Cell_surface_SprA"/>
</dbReference>
<dbReference type="Pfam" id="PF14349">
    <property type="entry name" value="SprA_N"/>
    <property type="match status" value="2"/>
</dbReference>
<feature type="domain" description="Gliding motility protein SprA N-terminal" evidence="3">
    <location>
        <begin position="101"/>
        <end position="456"/>
    </location>
</feature>
<evidence type="ECO:0000313" key="4">
    <source>
        <dbReference type="EMBL" id="MBT1704646.1"/>
    </source>
</evidence>
<protein>
    <submittedName>
        <fullName evidence="4">Cell surface protein SprA</fullName>
    </submittedName>
</protein>
<sequence length="2411" mass="274031">MKKNCNALSLGLVTWLVCLFSFESYSQRQDSTRVTRQDTSGVYKPSKRPTYRPTDRYGDPFSNSTTASPLFLKDPNQMKLDVEIDTALNYTVYEKIGDLNYRPTTSMSFSEFQQYQDRKILKDYWQSKARAMDGESAVAGRGFTPKIFVSPVLDRIFGGSYVELQPRGFVTLDFGGSFQRIANPNIPARQQRNGGFEFDQQINMSVVGKVGEKLAVTANFDNNNSFDFQNNMKVEYTGFKEDILQKLEIGNVSLPLNNTLIQGAQNLFGIKAQMQFGKLNVTTIASTQRGKVSSIDIPGGNNGQGRPFEIVASNYDENRHFFLGHFFRDNYRKWTKNSPQITSGVNITRVEVYILNRNNDTQTLRNVVGLMDLGEPTRIHNATVISSQTTLANSNEANSLFQYVTTQLGGRNADAINGQLDSYFAGEVNNGTDYEKITSARRLNDTEFTFHRQLGYITLTRKLQNDEALAVAYEFTYNGRPYKVGELSEDYASRGDQEVIFLKLLRPRRINIRDERKRIIPTWDLMMKNIYSLNVNQLSRENFQLRIIYRDDRSGIDNPQFQEGSAEMRQKQLVEIFGLDLLNPVNDRQRDGNFDFVEGVTVNTESGLIIFPYLEPFSEALREEFNRPYNTQFRDQLIQKYSYDTLYRTTKAEAELFATKNKFMLVGQYNAGSAREILIPGFGVSQGSVKIFAGGMPLSEGTDYSVDYTFGKVTILNESILTSGKNISVQYEQSDPFAFQTRSLVGSRFDYKLNDDVNFGSTILYYNERPLISRNQVGTEPARNLQYGLDFNIQKNSRFLTKMIDALPIIQTKEQSSFAISGEFAQLLPGTSNVINGEGTAYIDDFENSATPISLMTPLAWRLSSTPVHDSRFYPGGVISKDRSAGHKRAKLAWYQIDNMVYRDGGPNRPANISQKDIENHYIRPVDPQEIFPYYNRQQGNFYQSIFDLAYYPDERGPYNYNNIDFNKTTGKLANPRDNWAGITTAIKNEVDFDKANIEYIEFWMLDPFIEGENGKIYLRGKEQWTHQQSGGQVLFQLGNISEDVIIDSKHGFENGLPPTGVNNPGQVSVQRTEWGYVTNEQFLNNAFDNSPNARTNQDVGLDGISSEQERSFFTEFSDLTDPSGDDFRFYLDETYDNTNAQLLERYKNINGMDGNSPIIGNDRIARSGTQTPDNEDINVDNTLNELEEYYEYAFDLKKSNLEAGKGYIVDQITTRPSFPDGSNELVTWYLVRIPIRGRKSIVGNMSGFKSIRYMRMILTGFQEPVVLRLANFRFVGSKWRKYNEDLRTGLNPDIEPNDDFTVSVVNLEENGFKNEGEQTPLSAYTIPPGVVRDRDNTSSVARQLNEQSVQVCVDELKDGDARAIYKTSGFDLFNYGKIKMYLHANSLAPDNELHAFLRLGTDFDQNYYEIEIPLKISDPNNTDARAVWPEENEIDLDLNELYALKASRDREQFPTGESYPREGPKAVGKHLIRIFGRPDMSSIQVMMIGVRNPRSEDNRSYSACIWANELRVTDFDRTAGWAATTTVNAKLADFATLTGALRYTTYGFGSVSSKIGERTRDETTAYDISANVNVDKLLPGNTGIKIPMFVSYENTTVNPNYDPANPDMRLEAALKSLPTQEDRENFKKLIQDKTTRRSLNFVNVRKTKVKQDARTHIYDIENLSFSYSYSEANQTNFLTQESTLKQYRGSVAYNFAPKATGIEPFKNSSAFNSPYLKFIKEFNFSLLPTSISIRGDLDRSFSKKVYRNSTGAYGSFVLSPPNYLKYFTFNRQYNVRWALSKGLTLEYTSRANAIIDEPEGDISTRENRDSVMYNLKRFGRMKNFDQMVTLNYTVPFDKFPVTDWLGAEYRFQASYNWKAGPINALPDDVAESRGIVDDLPDEFDFKNTIQNSRDNNVSGKIDFVKLYNKVKFLKDLNTPPRPASTRPQSGRPVPTRPAAPDTVKTTPQFVKGFLRLLMSLRSINATYTLTEGTILPGFTPTPKLFGMDKDWNAPGWDFILGSQNPNIRKRAAENGWLTNLPELTTPFAQVKDENISIRANIEPSSEFKIQLDIKKETSTSYQEIFRFDPSNKFADETGFASLNPTRSGSYRISFLSIKTAFDGSNDDTESAVFSKFEENLDIIRNRFSIAHGGKEFDSTNQDIVIPAFIAAYSGKNARAVSLSPFPSTPLPNWRVDYTGLSKMDIFKDIFQSVTISHGYQSSYSVMNYTNSLVISDPSKVSVNRPIEDYNVDYLGEVDATGRYVPIYVISQVMISEQFAPLVGINVRTKRRLTARAEYKTKRDLALNISNAQITELNSKDVSFELGYTKNNMKLPFKSQGRTIVLKNDVTFRMNVTITNSKTIQRKVDELNTITNGNINFQLRPNISYVVNQKLTLQGYFERTINEPVVTTSFRRTTTRFGVQVRFSLAQ</sequence>
<organism evidence="4 5">
    <name type="scientific">Chryseosolibacter indicus</name>
    <dbReference type="NCBI Taxonomy" id="2782351"/>
    <lineage>
        <taxon>Bacteria</taxon>
        <taxon>Pseudomonadati</taxon>
        <taxon>Bacteroidota</taxon>
        <taxon>Cytophagia</taxon>
        <taxon>Cytophagales</taxon>
        <taxon>Chryseotaleaceae</taxon>
        <taxon>Chryseosolibacter</taxon>
    </lineage>
</organism>
<feature type="region of interest" description="Disordered" evidence="1">
    <location>
        <begin position="1916"/>
        <end position="1943"/>
    </location>
</feature>
<feature type="domain" description="Gliding motility protein SprA N-terminal" evidence="3">
    <location>
        <begin position="1120"/>
        <end position="1615"/>
    </location>
</feature>
<feature type="chain" id="PRO_5045954167" evidence="2">
    <location>
        <begin position="27"/>
        <end position="2411"/>
    </location>
</feature>
<feature type="signal peptide" evidence="2">
    <location>
        <begin position="1"/>
        <end position="26"/>
    </location>
</feature>
<evidence type="ECO:0000256" key="2">
    <source>
        <dbReference type="SAM" id="SignalP"/>
    </source>
</evidence>
<dbReference type="NCBIfam" id="TIGR04189">
    <property type="entry name" value="surface_SprA"/>
    <property type="match status" value="1"/>
</dbReference>
<dbReference type="EMBL" id="JAHESD010000036">
    <property type="protein sequence ID" value="MBT1704646.1"/>
    <property type="molecule type" value="Genomic_DNA"/>
</dbReference>
<dbReference type="Proteomes" id="UP000772618">
    <property type="component" value="Unassembled WGS sequence"/>
</dbReference>
<evidence type="ECO:0000259" key="3">
    <source>
        <dbReference type="Pfam" id="PF14349"/>
    </source>
</evidence>
<accession>A0ABS5VTF7</accession>